<protein>
    <submittedName>
        <fullName evidence="2">Uncharacterized protein</fullName>
    </submittedName>
</protein>
<evidence type="ECO:0000313" key="3">
    <source>
        <dbReference type="Proteomes" id="UP000674318"/>
    </source>
</evidence>
<sequence>MPHLSPHVDVPEDFSLSGKGAKASDAASSEVAPPVARPASTFTASPPLKNTSLIQRSCVAQSVWSGLLDDSMRPLGAHRRVGPAMPSASQPLSSPRAASTSAAITGATSVPVVTIEVAVVASAASSPPGLALLELYENVWKRWCSRNGRVGSKGVARRDSQSTQPTRQTWHTDEDLATVFDLVERIPLTTVDTVTVGDIKCEVEWRTGLPAAQQCLAYDAISLHDCLPVHLLLSTADQYSNKSSDGSVGAERDAAIGEEAGDVCLRFVCVPLSSDSSALMMAAAPWNDRVGLSPRASSQSTAGDDCANTPARGRASMSAMSHDANKSDRGGVITSPSRNSMSSIPPDTRAPVTAAAAAAAAAPPRDPQRRPGAVSFMSSYGTTTTAPAATSHIDQAVSMHISRMRRVYLNHAGTSDQSIREGEGEA</sequence>
<evidence type="ECO:0000313" key="2">
    <source>
        <dbReference type="EMBL" id="KAG5511427.1"/>
    </source>
</evidence>
<dbReference type="KEGG" id="phet:94293406"/>
<feature type="compositionally biased region" description="Low complexity" evidence="1">
    <location>
        <begin position="17"/>
        <end position="29"/>
    </location>
</feature>
<dbReference type="OrthoDB" id="267927at2759"/>
<accession>A0A836YHR1</accession>
<proteinExistence type="predicted"/>
<evidence type="ECO:0000256" key="1">
    <source>
        <dbReference type="SAM" id="MobiDB-lite"/>
    </source>
</evidence>
<organism evidence="2 3">
    <name type="scientific">Porcisia hertigi</name>
    <dbReference type="NCBI Taxonomy" id="2761500"/>
    <lineage>
        <taxon>Eukaryota</taxon>
        <taxon>Discoba</taxon>
        <taxon>Euglenozoa</taxon>
        <taxon>Kinetoplastea</taxon>
        <taxon>Metakinetoplastina</taxon>
        <taxon>Trypanosomatida</taxon>
        <taxon>Trypanosomatidae</taxon>
        <taxon>Leishmaniinae</taxon>
        <taxon>Porcisia</taxon>
    </lineage>
</organism>
<feature type="compositionally biased region" description="Low complexity" evidence="1">
    <location>
        <begin position="345"/>
        <end position="363"/>
    </location>
</feature>
<name>A0A836YHR1_9TRYP</name>
<keyword evidence="3" id="KW-1185">Reference proteome</keyword>
<dbReference type="AlphaFoldDB" id="A0A836YHR1"/>
<feature type="region of interest" description="Disordered" evidence="1">
    <location>
        <begin position="1"/>
        <end position="46"/>
    </location>
</feature>
<dbReference type="CDD" id="cd17039">
    <property type="entry name" value="Ubl_ubiquitin_like"/>
    <property type="match status" value="1"/>
</dbReference>
<feature type="region of interest" description="Disordered" evidence="1">
    <location>
        <begin position="292"/>
        <end position="378"/>
    </location>
</feature>
<dbReference type="RefSeq" id="XP_067759639.1">
    <property type="nucleotide sequence ID" value="XM_067903329.1"/>
</dbReference>
<dbReference type="GeneID" id="94293406"/>
<feature type="compositionally biased region" description="Polar residues" evidence="1">
    <location>
        <begin position="334"/>
        <end position="343"/>
    </location>
</feature>
<comment type="caution">
    <text evidence="2">The sequence shown here is derived from an EMBL/GenBank/DDBJ whole genome shotgun (WGS) entry which is preliminary data.</text>
</comment>
<gene>
    <name evidence="2" type="ORF">JKF63_07390</name>
</gene>
<dbReference type="Proteomes" id="UP000674318">
    <property type="component" value="Unassembled WGS sequence"/>
</dbReference>
<dbReference type="EMBL" id="JAFJZO010000005">
    <property type="protein sequence ID" value="KAG5511427.1"/>
    <property type="molecule type" value="Genomic_DNA"/>
</dbReference>
<reference evidence="2 3" key="1">
    <citation type="submission" date="2021-02" db="EMBL/GenBank/DDBJ databases">
        <title>Porcisia hertigi Genome sequencing and assembly.</title>
        <authorList>
            <person name="Almutairi H."/>
            <person name="Gatherer D."/>
        </authorList>
    </citation>
    <scope>NUCLEOTIDE SEQUENCE [LARGE SCALE GENOMIC DNA]</scope>
    <source>
        <strain evidence="2 3">C119</strain>
    </source>
</reference>